<comment type="caution">
    <text evidence="9">The sequence shown here is derived from an EMBL/GenBank/DDBJ whole genome shotgun (WGS) entry which is preliminary data.</text>
</comment>
<dbReference type="PANTHER" id="PTHR23501">
    <property type="entry name" value="MAJOR FACILITATOR SUPERFAMILY"/>
    <property type="match status" value="1"/>
</dbReference>
<keyword evidence="5 7" id="KW-1133">Transmembrane helix</keyword>
<feature type="transmembrane region" description="Helical" evidence="7">
    <location>
        <begin position="76"/>
        <end position="95"/>
    </location>
</feature>
<feature type="transmembrane region" description="Helical" evidence="7">
    <location>
        <begin position="197"/>
        <end position="215"/>
    </location>
</feature>
<dbReference type="Gene3D" id="1.20.1720.10">
    <property type="entry name" value="Multidrug resistance protein D"/>
    <property type="match status" value="1"/>
</dbReference>
<dbReference type="PANTHER" id="PTHR23501:SF191">
    <property type="entry name" value="VACUOLAR BASIC AMINO ACID TRANSPORTER 4"/>
    <property type="match status" value="1"/>
</dbReference>
<keyword evidence="3" id="KW-1003">Cell membrane</keyword>
<dbReference type="PRINTS" id="PR01036">
    <property type="entry name" value="TCRTETB"/>
</dbReference>
<keyword evidence="2" id="KW-0813">Transport</keyword>
<feature type="transmembrane region" description="Helical" evidence="7">
    <location>
        <begin position="137"/>
        <end position="158"/>
    </location>
</feature>
<dbReference type="InterPro" id="IPR036259">
    <property type="entry name" value="MFS_trans_sf"/>
</dbReference>
<evidence type="ECO:0000313" key="10">
    <source>
        <dbReference type="Proteomes" id="UP000435138"/>
    </source>
</evidence>
<evidence type="ECO:0000259" key="8">
    <source>
        <dbReference type="PROSITE" id="PS50850"/>
    </source>
</evidence>
<dbReference type="FunFam" id="1.20.1720.10:FF:000004">
    <property type="entry name" value="EmrB/QacA family drug resistance transporter"/>
    <property type="match status" value="1"/>
</dbReference>
<gene>
    <name evidence="9" type="ORF">GAO09_16410</name>
</gene>
<feature type="transmembrane region" description="Helical" evidence="7">
    <location>
        <begin position="101"/>
        <end position="125"/>
    </location>
</feature>
<feature type="transmembrane region" description="Helical" evidence="7">
    <location>
        <begin position="262"/>
        <end position="283"/>
    </location>
</feature>
<dbReference type="GO" id="GO:0022857">
    <property type="term" value="F:transmembrane transporter activity"/>
    <property type="evidence" value="ECO:0007669"/>
    <property type="project" value="InterPro"/>
</dbReference>
<evidence type="ECO:0000256" key="3">
    <source>
        <dbReference type="ARBA" id="ARBA00022475"/>
    </source>
</evidence>
<feature type="transmembrane region" description="Helical" evidence="7">
    <location>
        <begin position="397"/>
        <end position="416"/>
    </location>
</feature>
<dbReference type="CDD" id="cd17502">
    <property type="entry name" value="MFS_Azr1_MDR_like"/>
    <property type="match status" value="1"/>
</dbReference>
<feature type="domain" description="Major facilitator superfamily (MFS) profile" evidence="8">
    <location>
        <begin position="11"/>
        <end position="480"/>
    </location>
</feature>
<comment type="subcellular location">
    <subcellularLocation>
        <location evidence="1">Cell membrane</location>
        <topology evidence="1">Multi-pass membrane protein</topology>
    </subcellularLocation>
</comment>
<feature type="transmembrane region" description="Helical" evidence="7">
    <location>
        <begin position="357"/>
        <end position="376"/>
    </location>
</feature>
<feature type="transmembrane region" description="Helical" evidence="7">
    <location>
        <begin position="45"/>
        <end position="64"/>
    </location>
</feature>
<dbReference type="Proteomes" id="UP000435138">
    <property type="component" value="Unassembled WGS sequence"/>
</dbReference>
<accession>A0A6A8AA77</accession>
<protein>
    <submittedName>
        <fullName evidence="9">MFS transporter</fullName>
    </submittedName>
</protein>
<feature type="transmembrane region" description="Helical" evidence="7">
    <location>
        <begin position="164"/>
        <end position="185"/>
    </location>
</feature>
<keyword evidence="10" id="KW-1185">Reference proteome</keyword>
<evidence type="ECO:0000256" key="6">
    <source>
        <dbReference type="ARBA" id="ARBA00023136"/>
    </source>
</evidence>
<evidence type="ECO:0000256" key="2">
    <source>
        <dbReference type="ARBA" id="ARBA00022448"/>
    </source>
</evidence>
<feature type="transmembrane region" description="Helical" evidence="7">
    <location>
        <begin position="12"/>
        <end position="33"/>
    </location>
</feature>
<keyword evidence="4 7" id="KW-0812">Transmembrane</keyword>
<feature type="transmembrane region" description="Helical" evidence="7">
    <location>
        <begin position="295"/>
        <end position="315"/>
    </location>
</feature>
<dbReference type="EMBL" id="WIXI01000045">
    <property type="protein sequence ID" value="MQY47619.1"/>
    <property type="molecule type" value="Genomic_DNA"/>
</dbReference>
<dbReference type="InterPro" id="IPR020846">
    <property type="entry name" value="MFS_dom"/>
</dbReference>
<dbReference type="Pfam" id="PF07690">
    <property type="entry name" value="MFS_1"/>
    <property type="match status" value="1"/>
</dbReference>
<keyword evidence="6 7" id="KW-0472">Membrane</keyword>
<dbReference type="RefSeq" id="WP_153355089.1">
    <property type="nucleotide sequence ID" value="NZ_JAYKOO010000007.1"/>
</dbReference>
<evidence type="ECO:0000313" key="9">
    <source>
        <dbReference type="EMBL" id="MQY47619.1"/>
    </source>
</evidence>
<feature type="transmembrane region" description="Helical" evidence="7">
    <location>
        <begin position="453"/>
        <end position="475"/>
    </location>
</feature>
<organism evidence="9 10">
    <name type="scientific">Endobacterium cereale</name>
    <dbReference type="NCBI Taxonomy" id="2663029"/>
    <lineage>
        <taxon>Bacteria</taxon>
        <taxon>Pseudomonadati</taxon>
        <taxon>Pseudomonadota</taxon>
        <taxon>Alphaproteobacteria</taxon>
        <taxon>Hyphomicrobiales</taxon>
        <taxon>Rhizobiaceae</taxon>
        <taxon>Endobacterium</taxon>
    </lineage>
</organism>
<name>A0A6A8AA77_9HYPH</name>
<evidence type="ECO:0000256" key="4">
    <source>
        <dbReference type="ARBA" id="ARBA00022692"/>
    </source>
</evidence>
<dbReference type="PROSITE" id="PS50850">
    <property type="entry name" value="MFS"/>
    <property type="match status" value="1"/>
</dbReference>
<dbReference type="GO" id="GO:0005886">
    <property type="term" value="C:plasma membrane"/>
    <property type="evidence" value="ECO:0007669"/>
    <property type="project" value="UniProtKB-SubCell"/>
</dbReference>
<dbReference type="AlphaFoldDB" id="A0A6A8AA77"/>
<proteinExistence type="predicted"/>
<evidence type="ECO:0000256" key="1">
    <source>
        <dbReference type="ARBA" id="ARBA00004651"/>
    </source>
</evidence>
<feature type="transmembrane region" description="Helical" evidence="7">
    <location>
        <begin position="221"/>
        <end position="241"/>
    </location>
</feature>
<sequence length="492" mass="51699">MTGKSSHRGLIVAAVMASMAMISIEATIVSTAMPQIAAQLGQLNLYSWVFSSFLLTQTATTVVFGKLSDIYGRKPILLFGIAVFLISSILCGLAWSMPSMIAFRLLQGIGAGAVQPVAMTIVGDLFPGKQRGKVQGYLASVWAISAVIGPLAGSVIIHNLPWAWVFWINIPVGIIAAAGFVLFLHEEKQTHRVSVDVLGAILFAVSISALMLALTEMEGATSSYAVIAIVIFLVTLVAFLWQERRASAPMVAPDLWLRRPIAVSNIAVFFAAMAIMGLTTFLPMYVQTVLDRSPLVAGFALTALLVGWPCGATFASRMFPRLGLRPIMLAASLIIPLGAFLLVLLNPQSSPVQAGAGSLLMGIGMGLLNICALVITQESVGWSQRGSATASNVFSRNLGSTLGASILGAVLGYGLAHTSGAGSVTPEQLRGLLDGTGAAMASGDAVRLSLQSALHSSFVSMFIITLIIIPVCLFVPKQMTHGQEAAEAEAAR</sequence>
<reference evidence="9 10" key="1">
    <citation type="submission" date="2019-11" db="EMBL/GenBank/DDBJ databases">
        <title>Genome analysis of Rhizobacterium cereale a novel genus and species isolated from maize roots in North Spain.</title>
        <authorList>
            <person name="Menendez E."/>
            <person name="Flores-Felix J.D."/>
            <person name="Ramirez-Bahena M.-H."/>
            <person name="Igual J.M."/>
            <person name="Garcia-Fraile P."/>
            <person name="Peix A."/>
            <person name="Velazquez E."/>
        </authorList>
    </citation>
    <scope>NUCLEOTIDE SEQUENCE [LARGE SCALE GENOMIC DNA]</scope>
    <source>
        <strain evidence="9 10">RZME27</strain>
    </source>
</reference>
<evidence type="ECO:0000256" key="7">
    <source>
        <dbReference type="SAM" id="Phobius"/>
    </source>
</evidence>
<dbReference type="Gene3D" id="1.20.1250.20">
    <property type="entry name" value="MFS general substrate transporter like domains"/>
    <property type="match status" value="1"/>
</dbReference>
<feature type="transmembrane region" description="Helical" evidence="7">
    <location>
        <begin position="327"/>
        <end position="345"/>
    </location>
</feature>
<dbReference type="InterPro" id="IPR011701">
    <property type="entry name" value="MFS"/>
</dbReference>
<evidence type="ECO:0000256" key="5">
    <source>
        <dbReference type="ARBA" id="ARBA00022989"/>
    </source>
</evidence>
<dbReference type="SUPFAM" id="SSF103473">
    <property type="entry name" value="MFS general substrate transporter"/>
    <property type="match status" value="1"/>
</dbReference>